<dbReference type="EMBL" id="JAIWYP010000011">
    <property type="protein sequence ID" value="KAH3734630.1"/>
    <property type="molecule type" value="Genomic_DNA"/>
</dbReference>
<sequence>MFWLQNSLDGDGCCCGWNLDGDMLVGDSQQLVVWVGFDSSGCQWGLPCSL</sequence>
<dbReference type="AlphaFoldDB" id="A0A9D4CYD3"/>
<evidence type="ECO:0000313" key="1">
    <source>
        <dbReference type="EMBL" id="KAH3734630.1"/>
    </source>
</evidence>
<protein>
    <submittedName>
        <fullName evidence="1">Uncharacterized protein</fullName>
    </submittedName>
</protein>
<reference evidence="1" key="2">
    <citation type="submission" date="2020-11" db="EMBL/GenBank/DDBJ databases">
        <authorList>
            <person name="McCartney M.A."/>
            <person name="Auch B."/>
            <person name="Kono T."/>
            <person name="Mallez S."/>
            <person name="Becker A."/>
            <person name="Gohl D.M."/>
            <person name="Silverstein K.A.T."/>
            <person name="Koren S."/>
            <person name="Bechman K.B."/>
            <person name="Herman A."/>
            <person name="Abrahante J.E."/>
            <person name="Garbe J."/>
        </authorList>
    </citation>
    <scope>NUCLEOTIDE SEQUENCE</scope>
    <source>
        <strain evidence="1">Duluth1</strain>
        <tissue evidence="1">Whole animal</tissue>
    </source>
</reference>
<proteinExistence type="predicted"/>
<reference evidence="1" key="1">
    <citation type="journal article" date="2019" name="bioRxiv">
        <title>The Genome of the Zebra Mussel, Dreissena polymorpha: A Resource for Invasive Species Research.</title>
        <authorList>
            <person name="McCartney M.A."/>
            <person name="Auch B."/>
            <person name="Kono T."/>
            <person name="Mallez S."/>
            <person name="Zhang Y."/>
            <person name="Obille A."/>
            <person name="Becker A."/>
            <person name="Abrahante J.E."/>
            <person name="Garbe J."/>
            <person name="Badalamenti J.P."/>
            <person name="Herman A."/>
            <person name="Mangelson H."/>
            <person name="Liachko I."/>
            <person name="Sullivan S."/>
            <person name="Sone E.D."/>
            <person name="Koren S."/>
            <person name="Silverstein K.A.T."/>
            <person name="Beckman K.B."/>
            <person name="Gohl D.M."/>
        </authorList>
    </citation>
    <scope>NUCLEOTIDE SEQUENCE</scope>
    <source>
        <strain evidence="1">Duluth1</strain>
        <tissue evidence="1">Whole animal</tissue>
    </source>
</reference>
<name>A0A9D4CYD3_DREPO</name>
<comment type="caution">
    <text evidence="1">The sequence shown here is derived from an EMBL/GenBank/DDBJ whole genome shotgun (WGS) entry which is preliminary data.</text>
</comment>
<accession>A0A9D4CYD3</accession>
<evidence type="ECO:0000313" key="2">
    <source>
        <dbReference type="Proteomes" id="UP000828390"/>
    </source>
</evidence>
<gene>
    <name evidence="1" type="ORF">DPMN_041069</name>
</gene>
<keyword evidence="2" id="KW-1185">Reference proteome</keyword>
<dbReference type="Proteomes" id="UP000828390">
    <property type="component" value="Unassembled WGS sequence"/>
</dbReference>
<organism evidence="1 2">
    <name type="scientific">Dreissena polymorpha</name>
    <name type="common">Zebra mussel</name>
    <name type="synonym">Mytilus polymorpha</name>
    <dbReference type="NCBI Taxonomy" id="45954"/>
    <lineage>
        <taxon>Eukaryota</taxon>
        <taxon>Metazoa</taxon>
        <taxon>Spiralia</taxon>
        <taxon>Lophotrochozoa</taxon>
        <taxon>Mollusca</taxon>
        <taxon>Bivalvia</taxon>
        <taxon>Autobranchia</taxon>
        <taxon>Heteroconchia</taxon>
        <taxon>Euheterodonta</taxon>
        <taxon>Imparidentia</taxon>
        <taxon>Neoheterodontei</taxon>
        <taxon>Myida</taxon>
        <taxon>Dreissenoidea</taxon>
        <taxon>Dreissenidae</taxon>
        <taxon>Dreissena</taxon>
    </lineage>
</organism>